<gene>
    <name evidence="2" type="ORF">DPMN_114503</name>
</gene>
<organism evidence="2 3">
    <name type="scientific">Dreissena polymorpha</name>
    <name type="common">Zebra mussel</name>
    <name type="synonym">Mytilus polymorpha</name>
    <dbReference type="NCBI Taxonomy" id="45954"/>
    <lineage>
        <taxon>Eukaryota</taxon>
        <taxon>Metazoa</taxon>
        <taxon>Spiralia</taxon>
        <taxon>Lophotrochozoa</taxon>
        <taxon>Mollusca</taxon>
        <taxon>Bivalvia</taxon>
        <taxon>Autobranchia</taxon>
        <taxon>Heteroconchia</taxon>
        <taxon>Euheterodonta</taxon>
        <taxon>Imparidentia</taxon>
        <taxon>Neoheterodontei</taxon>
        <taxon>Myida</taxon>
        <taxon>Dreissenoidea</taxon>
        <taxon>Dreissenidae</taxon>
        <taxon>Dreissena</taxon>
    </lineage>
</organism>
<dbReference type="Proteomes" id="UP000828390">
    <property type="component" value="Unassembled WGS sequence"/>
</dbReference>
<dbReference type="AlphaFoldDB" id="A0A9D4KK88"/>
<dbReference type="EMBL" id="JAIWYP010000004">
    <property type="protein sequence ID" value="KAH3841044.1"/>
    <property type="molecule type" value="Genomic_DNA"/>
</dbReference>
<proteinExistence type="predicted"/>
<feature type="region of interest" description="Disordered" evidence="1">
    <location>
        <begin position="1"/>
        <end position="31"/>
    </location>
</feature>
<reference evidence="2" key="1">
    <citation type="journal article" date="2019" name="bioRxiv">
        <title>The Genome of the Zebra Mussel, Dreissena polymorpha: A Resource for Invasive Species Research.</title>
        <authorList>
            <person name="McCartney M.A."/>
            <person name="Auch B."/>
            <person name="Kono T."/>
            <person name="Mallez S."/>
            <person name="Zhang Y."/>
            <person name="Obille A."/>
            <person name="Becker A."/>
            <person name="Abrahante J.E."/>
            <person name="Garbe J."/>
            <person name="Badalamenti J.P."/>
            <person name="Herman A."/>
            <person name="Mangelson H."/>
            <person name="Liachko I."/>
            <person name="Sullivan S."/>
            <person name="Sone E.D."/>
            <person name="Koren S."/>
            <person name="Silverstein K.A.T."/>
            <person name="Beckman K.B."/>
            <person name="Gohl D.M."/>
        </authorList>
    </citation>
    <scope>NUCLEOTIDE SEQUENCE</scope>
    <source>
        <strain evidence="2">Duluth1</strain>
        <tissue evidence="2">Whole animal</tissue>
    </source>
</reference>
<evidence type="ECO:0000313" key="3">
    <source>
        <dbReference type="Proteomes" id="UP000828390"/>
    </source>
</evidence>
<reference evidence="2" key="2">
    <citation type="submission" date="2020-11" db="EMBL/GenBank/DDBJ databases">
        <authorList>
            <person name="McCartney M.A."/>
            <person name="Auch B."/>
            <person name="Kono T."/>
            <person name="Mallez S."/>
            <person name="Becker A."/>
            <person name="Gohl D.M."/>
            <person name="Silverstein K.A.T."/>
            <person name="Koren S."/>
            <person name="Bechman K.B."/>
            <person name="Herman A."/>
            <person name="Abrahante J.E."/>
            <person name="Garbe J."/>
        </authorList>
    </citation>
    <scope>NUCLEOTIDE SEQUENCE</scope>
    <source>
        <strain evidence="2">Duluth1</strain>
        <tissue evidence="2">Whole animal</tissue>
    </source>
</reference>
<name>A0A9D4KK88_DREPO</name>
<protein>
    <submittedName>
        <fullName evidence="2">Uncharacterized protein</fullName>
    </submittedName>
</protein>
<sequence>MGPERDSPTIMPRELGCPTKPARPSLKAKDRLDPVHFRAEPTWRASNRQGHPQISQYLGHKTVIFGSFRWISTPTSTPALCTRERALCSCSLF</sequence>
<keyword evidence="3" id="KW-1185">Reference proteome</keyword>
<comment type="caution">
    <text evidence="2">The sequence shown here is derived from an EMBL/GenBank/DDBJ whole genome shotgun (WGS) entry which is preliminary data.</text>
</comment>
<evidence type="ECO:0000313" key="2">
    <source>
        <dbReference type="EMBL" id="KAH3841044.1"/>
    </source>
</evidence>
<accession>A0A9D4KK88</accession>
<evidence type="ECO:0000256" key="1">
    <source>
        <dbReference type="SAM" id="MobiDB-lite"/>
    </source>
</evidence>